<gene>
    <name evidence="1" type="ORF">GHK86_07670</name>
</gene>
<dbReference type="Proteomes" id="UP000437736">
    <property type="component" value="Unassembled WGS sequence"/>
</dbReference>
<evidence type="ECO:0000313" key="2">
    <source>
        <dbReference type="Proteomes" id="UP000437736"/>
    </source>
</evidence>
<dbReference type="EMBL" id="WJHE01000338">
    <property type="protein sequence ID" value="MST32600.1"/>
    <property type="molecule type" value="Genomic_DNA"/>
</dbReference>
<evidence type="ECO:0000313" key="1">
    <source>
        <dbReference type="EMBL" id="MST32600.1"/>
    </source>
</evidence>
<reference evidence="1 2" key="1">
    <citation type="submission" date="2019-11" db="EMBL/GenBank/DDBJ databases">
        <title>Acidiferrimicrobium australis gen. nov., sp. nov., an acidophilic and obligately heterotrophic, member of the Actinobacteria that catalyses dissimilatory oxido- reduction of iron isolated from metal-rich acidic water in Chile.</title>
        <authorList>
            <person name="Gonzalez D."/>
            <person name="Huber K."/>
            <person name="Hedrich S."/>
            <person name="Rojas-Villalobos C."/>
            <person name="Quatrini R."/>
            <person name="Dinamarca M.A."/>
            <person name="Schwarz A."/>
            <person name="Canales C."/>
            <person name="Nancucheo I."/>
        </authorList>
    </citation>
    <scope>NUCLEOTIDE SEQUENCE [LARGE SCALE GENOMIC DNA]</scope>
    <source>
        <strain evidence="1 2">USS-CCA1</strain>
    </source>
</reference>
<organism evidence="1 2">
    <name type="scientific">Acidiferrimicrobium australe</name>
    <dbReference type="NCBI Taxonomy" id="2664430"/>
    <lineage>
        <taxon>Bacteria</taxon>
        <taxon>Bacillati</taxon>
        <taxon>Actinomycetota</taxon>
        <taxon>Acidimicrobiia</taxon>
        <taxon>Acidimicrobiales</taxon>
        <taxon>Acidimicrobiaceae</taxon>
        <taxon>Acidiferrimicrobium</taxon>
    </lineage>
</organism>
<name>A0ABW9QSS3_9ACTN</name>
<comment type="caution">
    <text evidence="1">The sequence shown here is derived from an EMBL/GenBank/DDBJ whole genome shotgun (WGS) entry which is preliminary data.</text>
</comment>
<keyword evidence="2" id="KW-1185">Reference proteome</keyword>
<sequence length="162" mass="17814">MRSGPRCYWAVVDRWMIEDGMVPCPAVGQRWETGLEILLADAVEVDASARRTLRIGVDPLRPATPVYDVVGRLCPHPWQGWHLVDAGAVVFVGRDRGREFPHGATVRALSPLVVEPDHWADDLRVANPLGWRSWLVRRALGASALADPDMAGAVYVELGATD</sequence>
<accession>A0ABW9QSS3</accession>
<protein>
    <submittedName>
        <fullName evidence="1">Uncharacterized protein</fullName>
    </submittedName>
</protein>
<proteinExistence type="predicted"/>